<evidence type="ECO:0000256" key="1">
    <source>
        <dbReference type="ARBA" id="ARBA00023125"/>
    </source>
</evidence>
<accession>A0A3E3I6H5</accession>
<dbReference type="Proteomes" id="UP000261166">
    <property type="component" value="Unassembled WGS sequence"/>
</dbReference>
<dbReference type="GO" id="GO:0005829">
    <property type="term" value="C:cytosol"/>
    <property type="evidence" value="ECO:0007669"/>
    <property type="project" value="TreeGrafter"/>
</dbReference>
<dbReference type="GO" id="GO:0003677">
    <property type="term" value="F:DNA binding"/>
    <property type="evidence" value="ECO:0007669"/>
    <property type="project" value="UniProtKB-KW"/>
</dbReference>
<dbReference type="PANTHER" id="PTHR46797">
    <property type="entry name" value="HTH-TYPE TRANSCRIPTIONAL REGULATOR"/>
    <property type="match status" value="1"/>
</dbReference>
<dbReference type="EMBL" id="QVLU01000052">
    <property type="protein sequence ID" value="RGE61194.1"/>
    <property type="molecule type" value="Genomic_DNA"/>
</dbReference>
<dbReference type="CDD" id="cd00093">
    <property type="entry name" value="HTH_XRE"/>
    <property type="match status" value="1"/>
</dbReference>
<evidence type="ECO:0000313" key="4">
    <source>
        <dbReference type="Proteomes" id="UP000261166"/>
    </source>
</evidence>
<evidence type="ECO:0000313" key="3">
    <source>
        <dbReference type="EMBL" id="RGE61194.1"/>
    </source>
</evidence>
<dbReference type="InterPro" id="IPR010982">
    <property type="entry name" value="Lambda_DNA-bd_dom_sf"/>
</dbReference>
<dbReference type="SMART" id="SM00530">
    <property type="entry name" value="HTH_XRE"/>
    <property type="match status" value="1"/>
</dbReference>
<evidence type="ECO:0000259" key="2">
    <source>
        <dbReference type="PROSITE" id="PS50943"/>
    </source>
</evidence>
<feature type="domain" description="HTH cro/C1-type" evidence="2">
    <location>
        <begin position="13"/>
        <end position="67"/>
    </location>
</feature>
<dbReference type="GO" id="GO:0003700">
    <property type="term" value="F:DNA-binding transcription factor activity"/>
    <property type="evidence" value="ECO:0007669"/>
    <property type="project" value="TreeGrafter"/>
</dbReference>
<dbReference type="PROSITE" id="PS50943">
    <property type="entry name" value="HTH_CROC1"/>
    <property type="match status" value="1"/>
</dbReference>
<dbReference type="SUPFAM" id="SSF47413">
    <property type="entry name" value="lambda repressor-like DNA-binding domains"/>
    <property type="match status" value="1"/>
</dbReference>
<dbReference type="Gene3D" id="1.10.260.40">
    <property type="entry name" value="lambda repressor-like DNA-binding domains"/>
    <property type="match status" value="1"/>
</dbReference>
<dbReference type="RefSeq" id="WP_025491710.1">
    <property type="nucleotide sequence ID" value="NZ_QVLU01000052.1"/>
</dbReference>
<reference evidence="3 4" key="1">
    <citation type="submission" date="2018-08" db="EMBL/GenBank/DDBJ databases">
        <title>A genome reference for cultivated species of the human gut microbiota.</title>
        <authorList>
            <person name="Zou Y."/>
            <person name="Xue W."/>
            <person name="Luo G."/>
        </authorList>
    </citation>
    <scope>NUCLEOTIDE SEQUENCE [LARGE SCALE GENOMIC DNA]</scope>
    <source>
        <strain evidence="3 4">AF26-4BH</strain>
    </source>
</reference>
<gene>
    <name evidence="3" type="ORF">DWY69_29435</name>
</gene>
<organism evidence="3 4">
    <name type="scientific">Eisenbergiella massiliensis</name>
    <dbReference type="NCBI Taxonomy" id="1720294"/>
    <lineage>
        <taxon>Bacteria</taxon>
        <taxon>Bacillati</taxon>
        <taxon>Bacillota</taxon>
        <taxon>Clostridia</taxon>
        <taxon>Lachnospirales</taxon>
        <taxon>Lachnospiraceae</taxon>
        <taxon>Eisenbergiella</taxon>
    </lineage>
</organism>
<comment type="caution">
    <text evidence="3">The sequence shown here is derived from an EMBL/GenBank/DDBJ whole genome shotgun (WGS) entry which is preliminary data.</text>
</comment>
<protein>
    <submittedName>
        <fullName evidence="3">XRE family transcriptional regulator</fullName>
    </submittedName>
</protein>
<sequence length="122" mass="14180">MPEDVFVYLGQCLRDAREECGLTQQELADQTGRGLRHLQDIEKGRKNPPYDVLASFIKRLGISANELFYPDASEQEKQVQHFMGKFLACTEDERQIILKTLDCMAEQFISRRYKSSDPQNYE</sequence>
<dbReference type="InterPro" id="IPR050807">
    <property type="entry name" value="TransReg_Diox_bact_type"/>
</dbReference>
<keyword evidence="1" id="KW-0238">DNA-binding</keyword>
<proteinExistence type="predicted"/>
<dbReference type="Pfam" id="PF13560">
    <property type="entry name" value="HTH_31"/>
    <property type="match status" value="1"/>
</dbReference>
<name>A0A3E3I6H5_9FIRM</name>
<dbReference type="PANTHER" id="PTHR46797:SF1">
    <property type="entry name" value="METHYLPHOSPHONATE SYNTHASE"/>
    <property type="match status" value="1"/>
</dbReference>
<dbReference type="AlphaFoldDB" id="A0A3E3I6H5"/>
<dbReference type="InterPro" id="IPR001387">
    <property type="entry name" value="Cro/C1-type_HTH"/>
</dbReference>
<dbReference type="OrthoDB" id="1647070at2"/>